<gene>
    <name evidence="1" type="ORF">N657DRAFT_646702</name>
</gene>
<protein>
    <submittedName>
        <fullName evidence="1">Uncharacterized protein</fullName>
    </submittedName>
</protein>
<dbReference type="RefSeq" id="XP_062646715.1">
    <property type="nucleotide sequence ID" value="XM_062793165.1"/>
</dbReference>
<reference evidence="1" key="2">
    <citation type="submission" date="2023-05" db="EMBL/GenBank/DDBJ databases">
        <authorList>
            <consortium name="Lawrence Berkeley National Laboratory"/>
            <person name="Steindorff A."/>
            <person name="Hensen N."/>
            <person name="Bonometti L."/>
            <person name="Westerberg I."/>
            <person name="Brannstrom I.O."/>
            <person name="Guillou S."/>
            <person name="Cros-Aarteil S."/>
            <person name="Calhoun S."/>
            <person name="Haridas S."/>
            <person name="Kuo A."/>
            <person name="Mondo S."/>
            <person name="Pangilinan J."/>
            <person name="Riley R."/>
            <person name="Labutti K."/>
            <person name="Andreopoulos B."/>
            <person name="Lipzen A."/>
            <person name="Chen C."/>
            <person name="Yanf M."/>
            <person name="Daum C."/>
            <person name="Ng V."/>
            <person name="Clum A."/>
            <person name="Ohm R."/>
            <person name="Martin F."/>
            <person name="Silar P."/>
            <person name="Natvig D."/>
            <person name="Lalanne C."/>
            <person name="Gautier V."/>
            <person name="Ament-Velasquez S.L."/>
            <person name="Kruys A."/>
            <person name="Hutchinson M.I."/>
            <person name="Powell A.J."/>
            <person name="Barry K."/>
            <person name="Miller A.N."/>
            <person name="Grigoriev I.V."/>
            <person name="Debuchy R."/>
            <person name="Gladieux P."/>
            <person name="Thoren M.H."/>
            <person name="Johannesson H."/>
        </authorList>
    </citation>
    <scope>NUCLEOTIDE SEQUENCE</scope>
    <source>
        <strain evidence="1">CBS 731.68</strain>
    </source>
</reference>
<dbReference type="GeneID" id="87829934"/>
<keyword evidence="2" id="KW-1185">Reference proteome</keyword>
<feature type="non-terminal residue" evidence="1">
    <location>
        <position position="146"/>
    </location>
</feature>
<name>A0AAN6TYF5_9PEZI</name>
<dbReference type="Proteomes" id="UP001302602">
    <property type="component" value="Unassembled WGS sequence"/>
</dbReference>
<accession>A0AAN6TYF5</accession>
<sequence>MTGRVAALGAHFSGREGVTALCCMLPGPDSAWRSLAASLSGRADLELVIPGILLSSTFLFRLTHDATDRSFKTRLLFDIDACPEKGSTSSAVMELYATGFNAWNQLRFDNSHDAGDEEPEDISSFTCILRHEAIHQIHAFLSYTRG</sequence>
<comment type="caution">
    <text evidence="1">The sequence shown here is derived from an EMBL/GenBank/DDBJ whole genome shotgun (WGS) entry which is preliminary data.</text>
</comment>
<proteinExistence type="predicted"/>
<organism evidence="1 2">
    <name type="scientific">Parathielavia appendiculata</name>
    <dbReference type="NCBI Taxonomy" id="2587402"/>
    <lineage>
        <taxon>Eukaryota</taxon>
        <taxon>Fungi</taxon>
        <taxon>Dikarya</taxon>
        <taxon>Ascomycota</taxon>
        <taxon>Pezizomycotina</taxon>
        <taxon>Sordariomycetes</taxon>
        <taxon>Sordariomycetidae</taxon>
        <taxon>Sordariales</taxon>
        <taxon>Chaetomiaceae</taxon>
        <taxon>Parathielavia</taxon>
    </lineage>
</organism>
<evidence type="ECO:0000313" key="2">
    <source>
        <dbReference type="Proteomes" id="UP001302602"/>
    </source>
</evidence>
<evidence type="ECO:0000313" key="1">
    <source>
        <dbReference type="EMBL" id="KAK4122944.1"/>
    </source>
</evidence>
<reference evidence="1" key="1">
    <citation type="journal article" date="2023" name="Mol. Phylogenet. Evol.">
        <title>Genome-scale phylogeny and comparative genomics of the fungal order Sordariales.</title>
        <authorList>
            <person name="Hensen N."/>
            <person name="Bonometti L."/>
            <person name="Westerberg I."/>
            <person name="Brannstrom I.O."/>
            <person name="Guillou S."/>
            <person name="Cros-Aarteil S."/>
            <person name="Calhoun S."/>
            <person name="Haridas S."/>
            <person name="Kuo A."/>
            <person name="Mondo S."/>
            <person name="Pangilinan J."/>
            <person name="Riley R."/>
            <person name="LaButti K."/>
            <person name="Andreopoulos B."/>
            <person name="Lipzen A."/>
            <person name="Chen C."/>
            <person name="Yan M."/>
            <person name="Daum C."/>
            <person name="Ng V."/>
            <person name="Clum A."/>
            <person name="Steindorff A."/>
            <person name="Ohm R.A."/>
            <person name="Martin F."/>
            <person name="Silar P."/>
            <person name="Natvig D.O."/>
            <person name="Lalanne C."/>
            <person name="Gautier V."/>
            <person name="Ament-Velasquez S.L."/>
            <person name="Kruys A."/>
            <person name="Hutchinson M.I."/>
            <person name="Powell A.J."/>
            <person name="Barry K."/>
            <person name="Miller A.N."/>
            <person name="Grigoriev I.V."/>
            <person name="Debuchy R."/>
            <person name="Gladieux P."/>
            <person name="Hiltunen Thoren M."/>
            <person name="Johannesson H."/>
        </authorList>
    </citation>
    <scope>NUCLEOTIDE SEQUENCE</scope>
    <source>
        <strain evidence="1">CBS 731.68</strain>
    </source>
</reference>
<dbReference type="EMBL" id="MU853230">
    <property type="protein sequence ID" value="KAK4122944.1"/>
    <property type="molecule type" value="Genomic_DNA"/>
</dbReference>
<dbReference type="AlphaFoldDB" id="A0AAN6TYF5"/>